<reference evidence="1" key="1">
    <citation type="submission" date="2020-11" db="EMBL/GenBank/DDBJ databases">
        <authorList>
            <consortium name="DOE Joint Genome Institute"/>
            <person name="Ahrendt S."/>
            <person name="Riley R."/>
            <person name="Andreopoulos W."/>
            <person name="Labutti K."/>
            <person name="Pangilinan J."/>
            <person name="Ruiz-Duenas F.J."/>
            <person name="Barrasa J.M."/>
            <person name="Sanchez-Garcia M."/>
            <person name="Camarero S."/>
            <person name="Miyauchi S."/>
            <person name="Serrano A."/>
            <person name="Linde D."/>
            <person name="Babiker R."/>
            <person name="Drula E."/>
            <person name="Ayuso-Fernandez I."/>
            <person name="Pacheco R."/>
            <person name="Padilla G."/>
            <person name="Ferreira P."/>
            <person name="Barriuso J."/>
            <person name="Kellner H."/>
            <person name="Castanera R."/>
            <person name="Alfaro M."/>
            <person name="Ramirez L."/>
            <person name="Pisabarro A.G."/>
            <person name="Kuo A."/>
            <person name="Tritt A."/>
            <person name="Lipzen A."/>
            <person name="He G."/>
            <person name="Yan M."/>
            <person name="Ng V."/>
            <person name="Cullen D."/>
            <person name="Martin F."/>
            <person name="Rosso M.-N."/>
            <person name="Henrissat B."/>
            <person name="Hibbett D."/>
            <person name="Martinez A.T."/>
            <person name="Grigoriev I.V."/>
        </authorList>
    </citation>
    <scope>NUCLEOTIDE SEQUENCE</scope>
    <source>
        <strain evidence="1">MF-IS2</strain>
    </source>
</reference>
<proteinExistence type="predicted"/>
<keyword evidence="2" id="KW-1185">Reference proteome</keyword>
<dbReference type="AlphaFoldDB" id="A0A9P5X633"/>
<organism evidence="1 2">
    <name type="scientific">Macrolepiota fuliginosa MF-IS2</name>
    <dbReference type="NCBI Taxonomy" id="1400762"/>
    <lineage>
        <taxon>Eukaryota</taxon>
        <taxon>Fungi</taxon>
        <taxon>Dikarya</taxon>
        <taxon>Basidiomycota</taxon>
        <taxon>Agaricomycotina</taxon>
        <taxon>Agaricomycetes</taxon>
        <taxon>Agaricomycetidae</taxon>
        <taxon>Agaricales</taxon>
        <taxon>Agaricineae</taxon>
        <taxon>Agaricaceae</taxon>
        <taxon>Macrolepiota</taxon>
    </lineage>
</organism>
<accession>A0A9P5X633</accession>
<evidence type="ECO:0000313" key="2">
    <source>
        <dbReference type="Proteomes" id="UP000807342"/>
    </source>
</evidence>
<sequence>MNIVASFYSERKLESASYKIPGPRESHPETRASATPRHHYLKLVIFLAVTGSPVQETHSSSRLAWRC</sequence>
<protein>
    <submittedName>
        <fullName evidence="1">Uncharacterized protein</fullName>
    </submittedName>
</protein>
<gene>
    <name evidence="1" type="ORF">P691DRAFT_377278</name>
</gene>
<name>A0A9P5X633_9AGAR</name>
<dbReference type="EMBL" id="MU151426">
    <property type="protein sequence ID" value="KAF9443870.1"/>
    <property type="molecule type" value="Genomic_DNA"/>
</dbReference>
<comment type="caution">
    <text evidence="1">The sequence shown here is derived from an EMBL/GenBank/DDBJ whole genome shotgun (WGS) entry which is preliminary data.</text>
</comment>
<evidence type="ECO:0000313" key="1">
    <source>
        <dbReference type="EMBL" id="KAF9443870.1"/>
    </source>
</evidence>
<dbReference type="Proteomes" id="UP000807342">
    <property type="component" value="Unassembled WGS sequence"/>
</dbReference>